<comment type="caution">
    <text evidence="3">The sequence shown here is derived from an EMBL/GenBank/DDBJ whole genome shotgun (WGS) entry which is preliminary data.</text>
</comment>
<keyword evidence="2" id="KW-0812">Transmembrane</keyword>
<dbReference type="RefSeq" id="WP_158623864.1">
    <property type="nucleotide sequence ID" value="NZ_RAWB01000327.1"/>
</dbReference>
<keyword evidence="2" id="KW-0472">Membrane</keyword>
<dbReference type="Proteomes" id="UP000272888">
    <property type="component" value="Unassembled WGS sequence"/>
</dbReference>
<evidence type="ECO:0000313" key="3">
    <source>
        <dbReference type="EMBL" id="RKH53489.1"/>
    </source>
</evidence>
<feature type="non-terminal residue" evidence="3">
    <location>
        <position position="1"/>
    </location>
</feature>
<keyword evidence="4" id="KW-1185">Reference proteome</keyword>
<reference evidence="4" key="1">
    <citation type="submission" date="2018-09" db="EMBL/GenBank/DDBJ databases">
        <authorList>
            <person name="Livingstone P.G."/>
            <person name="Whitworth D.E."/>
        </authorList>
    </citation>
    <scope>NUCLEOTIDE SEQUENCE [LARGE SCALE GENOMIC DNA]</scope>
    <source>
        <strain evidence="4">CA051B</strain>
    </source>
</reference>
<gene>
    <name evidence="3" type="ORF">D7V93_26650</name>
</gene>
<accession>A0A3A8PBZ6</accession>
<evidence type="ECO:0000256" key="2">
    <source>
        <dbReference type="SAM" id="Phobius"/>
    </source>
</evidence>
<sequence length="112" mass="12359">PEAPRRPAPVVDERPTDTRPIPVRTKTRDTLVGYNKDISAALKAAEVQARERELAEAKRKNPKKPAKAAGFTLPRLWPVPPRYRFWLMLVVVALACGLGFGVVWLFLGASGA</sequence>
<evidence type="ECO:0000313" key="4">
    <source>
        <dbReference type="Proteomes" id="UP000272888"/>
    </source>
</evidence>
<feature type="transmembrane region" description="Helical" evidence="2">
    <location>
        <begin position="85"/>
        <end position="107"/>
    </location>
</feature>
<protein>
    <submittedName>
        <fullName evidence="3">Uncharacterized protein</fullName>
    </submittedName>
</protein>
<name>A0A3A8PBZ6_9BACT</name>
<keyword evidence="2" id="KW-1133">Transmembrane helix</keyword>
<organism evidence="3 4">
    <name type="scientific">Corallococcus llansteffanensis</name>
    <dbReference type="NCBI Taxonomy" id="2316731"/>
    <lineage>
        <taxon>Bacteria</taxon>
        <taxon>Pseudomonadati</taxon>
        <taxon>Myxococcota</taxon>
        <taxon>Myxococcia</taxon>
        <taxon>Myxococcales</taxon>
        <taxon>Cystobacterineae</taxon>
        <taxon>Myxococcaceae</taxon>
        <taxon>Corallococcus</taxon>
    </lineage>
</organism>
<evidence type="ECO:0000256" key="1">
    <source>
        <dbReference type="SAM" id="MobiDB-lite"/>
    </source>
</evidence>
<dbReference type="EMBL" id="RAWB01000327">
    <property type="protein sequence ID" value="RKH53489.1"/>
    <property type="molecule type" value="Genomic_DNA"/>
</dbReference>
<proteinExistence type="predicted"/>
<feature type="region of interest" description="Disordered" evidence="1">
    <location>
        <begin position="1"/>
        <end position="24"/>
    </location>
</feature>
<dbReference type="AlphaFoldDB" id="A0A3A8PBZ6"/>